<dbReference type="Proteomes" id="UP000194137">
    <property type="component" value="Chromosome"/>
</dbReference>
<keyword evidence="2" id="KW-1185">Reference proteome</keyword>
<organism evidence="1 2">
    <name type="scientific">Pseudorhodoplanes sinuspersici</name>
    <dbReference type="NCBI Taxonomy" id="1235591"/>
    <lineage>
        <taxon>Bacteria</taxon>
        <taxon>Pseudomonadati</taxon>
        <taxon>Pseudomonadota</taxon>
        <taxon>Alphaproteobacteria</taxon>
        <taxon>Hyphomicrobiales</taxon>
        <taxon>Pseudorhodoplanes</taxon>
    </lineage>
</organism>
<dbReference type="EMBL" id="CP021112">
    <property type="protein sequence ID" value="ARQ01930.1"/>
    <property type="molecule type" value="Genomic_DNA"/>
</dbReference>
<evidence type="ECO:0000313" key="1">
    <source>
        <dbReference type="EMBL" id="ARQ01930.1"/>
    </source>
</evidence>
<dbReference type="OrthoDB" id="8244106at2"/>
<dbReference type="KEGG" id="psin:CAK95_24635"/>
<gene>
    <name evidence="1" type="ORF">CAK95_24635</name>
</gene>
<dbReference type="AlphaFoldDB" id="A0A1W6ZX87"/>
<dbReference type="STRING" id="1235591.CAK95_24635"/>
<protein>
    <submittedName>
        <fullName evidence="1">Uncharacterized protein</fullName>
    </submittedName>
</protein>
<proteinExistence type="predicted"/>
<evidence type="ECO:0000313" key="2">
    <source>
        <dbReference type="Proteomes" id="UP000194137"/>
    </source>
</evidence>
<dbReference type="RefSeq" id="WP_086090325.1">
    <property type="nucleotide sequence ID" value="NZ_CP021112.1"/>
</dbReference>
<reference evidence="1 2" key="1">
    <citation type="submission" date="2017-05" db="EMBL/GenBank/DDBJ databases">
        <title>Full genome sequence of Pseudorhodoplanes sinuspersici.</title>
        <authorList>
            <person name="Dastgheib S.M.M."/>
            <person name="Shavandi M."/>
            <person name="Tirandaz H."/>
        </authorList>
    </citation>
    <scope>NUCLEOTIDE SEQUENCE [LARGE SCALE GENOMIC DNA]</scope>
    <source>
        <strain evidence="1 2">RIPI110</strain>
    </source>
</reference>
<name>A0A1W6ZX87_9HYPH</name>
<accession>A0A1W6ZX87</accession>
<sequence>MAKPRVTFKMQRIAENDWQIIAEYPGAEPRFIKGLTSKADVDDWLNGERRIAWLRSQGYAK</sequence>